<accession>A0A225DA74</accession>
<feature type="transmembrane region" description="Helical" evidence="1">
    <location>
        <begin position="500"/>
        <end position="522"/>
    </location>
</feature>
<sequence length="618" mass="65907">MIVEHLKTFVWLRWRLVVNQTRRGGSLNAAIASVLVAGVLVTTAVAFVGGVATGAALGGVSPAVLTYVWDGVVVAFLFAWSIGLVAELQRADSLSPDKFLHLPVSPAGVFLINYVSSLFDAVVMVFSAGMVGLTLGLALSRGPTLLALLLPVAALIFMVTAVTYQFQGWLATLMVNKRRRRTVVVVAVLAIALLGQLPVIVTNFFSRPGRAGGVARQHADLLARFNERTNELVKTSAGKLPPDEFSRRLDEIQQEYQDGLAAVEWEGKKPLEEAAAWGNVVFPPGWVPLAVGAAAEGHVAPALLGSLGLTAMGAVGLWRAYRTNLRIYTGQLSNRQPGRAPAAEAKAKGAAEVRPRLLEWKLPWVDEPVAAVALAGFRAMLRAPEAKMALMSPVIFGAIFGSMFVGGAPNVPPHWAPMLMVLAVATVQLSVYQLIGNQFGYDRGGFRAYVLSPAPRRSILLGKNLAAVPFAAGLGAVVIVALAVILWVRVDRVLAAVEQWAAMFLACCMVANVVSIYAPIPIVSGAFKAASVRLVPVLLHMVAFFALPAVFAPAIVPPIVEGILEETGLLHGWPVSLVLSTVVLTAVVFVYRRVIAWEGGLLADQEKKILEIVTSKEE</sequence>
<feature type="transmembrane region" description="Helical" evidence="1">
    <location>
        <begin position="184"/>
        <end position="206"/>
    </location>
</feature>
<feature type="transmembrane region" description="Helical" evidence="1">
    <location>
        <begin position="534"/>
        <end position="560"/>
    </location>
</feature>
<feature type="transmembrane region" description="Helical" evidence="1">
    <location>
        <begin position="414"/>
        <end position="435"/>
    </location>
</feature>
<dbReference type="AlphaFoldDB" id="A0A225DA74"/>
<name>A0A225DA74_9BACT</name>
<keyword evidence="3" id="KW-1185">Reference proteome</keyword>
<feature type="transmembrane region" description="Helical" evidence="1">
    <location>
        <begin position="572"/>
        <end position="591"/>
    </location>
</feature>
<gene>
    <name evidence="2" type="ORF">FRUB_07581</name>
</gene>
<dbReference type="OrthoDB" id="245256at2"/>
<evidence type="ECO:0000313" key="2">
    <source>
        <dbReference type="EMBL" id="OWK38461.1"/>
    </source>
</evidence>
<reference evidence="3" key="1">
    <citation type="submission" date="2017-06" db="EMBL/GenBank/DDBJ databases">
        <title>Genome analysis of Fimbriiglobus ruber SP5, the first member of the order Planctomycetales with confirmed chitinolytic capability.</title>
        <authorList>
            <person name="Ravin N.V."/>
            <person name="Rakitin A.L."/>
            <person name="Ivanova A.A."/>
            <person name="Beletsky A.V."/>
            <person name="Kulichevskaya I.S."/>
            <person name="Mardanov A.V."/>
            <person name="Dedysh S.N."/>
        </authorList>
    </citation>
    <scope>NUCLEOTIDE SEQUENCE [LARGE SCALE GENOMIC DNA]</scope>
    <source>
        <strain evidence="3">SP5</strain>
    </source>
</reference>
<keyword evidence="1" id="KW-0472">Membrane</keyword>
<keyword evidence="1" id="KW-1133">Transmembrane helix</keyword>
<comment type="caution">
    <text evidence="2">The sequence shown here is derived from an EMBL/GenBank/DDBJ whole genome shotgun (WGS) entry which is preliminary data.</text>
</comment>
<keyword evidence="1" id="KW-0812">Transmembrane</keyword>
<feature type="transmembrane region" description="Helical" evidence="1">
    <location>
        <begin position="29"/>
        <end position="52"/>
    </location>
</feature>
<evidence type="ECO:0008006" key="4">
    <source>
        <dbReference type="Google" id="ProtNLM"/>
    </source>
</evidence>
<feature type="transmembrane region" description="Helical" evidence="1">
    <location>
        <begin position="146"/>
        <end position="164"/>
    </location>
</feature>
<protein>
    <recommendedName>
        <fullName evidence="4">ABC-2 type transport system permease protein</fullName>
    </recommendedName>
</protein>
<feature type="transmembrane region" description="Helical" evidence="1">
    <location>
        <begin position="64"/>
        <end position="86"/>
    </location>
</feature>
<dbReference type="Proteomes" id="UP000214646">
    <property type="component" value="Unassembled WGS sequence"/>
</dbReference>
<evidence type="ECO:0000313" key="3">
    <source>
        <dbReference type="Proteomes" id="UP000214646"/>
    </source>
</evidence>
<feature type="transmembrane region" description="Helical" evidence="1">
    <location>
        <begin position="388"/>
        <end position="408"/>
    </location>
</feature>
<organism evidence="2 3">
    <name type="scientific">Fimbriiglobus ruber</name>
    <dbReference type="NCBI Taxonomy" id="1908690"/>
    <lineage>
        <taxon>Bacteria</taxon>
        <taxon>Pseudomonadati</taxon>
        <taxon>Planctomycetota</taxon>
        <taxon>Planctomycetia</taxon>
        <taxon>Gemmatales</taxon>
        <taxon>Gemmataceae</taxon>
        <taxon>Fimbriiglobus</taxon>
    </lineage>
</organism>
<feature type="transmembrane region" description="Helical" evidence="1">
    <location>
        <begin position="465"/>
        <end position="488"/>
    </location>
</feature>
<evidence type="ECO:0000256" key="1">
    <source>
        <dbReference type="SAM" id="Phobius"/>
    </source>
</evidence>
<dbReference type="EMBL" id="NIDE01000014">
    <property type="protein sequence ID" value="OWK38461.1"/>
    <property type="molecule type" value="Genomic_DNA"/>
</dbReference>
<dbReference type="RefSeq" id="WP_088258254.1">
    <property type="nucleotide sequence ID" value="NZ_NIDE01000014.1"/>
</dbReference>
<proteinExistence type="predicted"/>